<dbReference type="PANTHER" id="PTHR30273:SF2">
    <property type="entry name" value="PROTEIN FECR"/>
    <property type="match status" value="1"/>
</dbReference>
<evidence type="ECO:0000259" key="2">
    <source>
        <dbReference type="Pfam" id="PF16220"/>
    </source>
</evidence>
<dbReference type="Proteomes" id="UP001106592">
    <property type="component" value="Unassembled WGS sequence"/>
</dbReference>
<reference evidence="3" key="1">
    <citation type="journal article" date="2022" name="Int. J. Syst. Evol. Microbiol.">
        <title>Pseudomonas aegrilactucae sp. nov. and Pseudomonas morbosilactucae sp. nov., pathogens causing bacterial rot of lettuce in Japan.</title>
        <authorList>
            <person name="Sawada H."/>
            <person name="Fujikawa T."/>
            <person name="Satou M."/>
        </authorList>
    </citation>
    <scope>NUCLEOTIDE SEQUENCE</scope>
    <source>
        <strain evidence="3">MAFF 301350</strain>
    </source>
</reference>
<proteinExistence type="predicted"/>
<keyword evidence="4" id="KW-1185">Reference proteome</keyword>
<dbReference type="InterPro" id="IPR032623">
    <property type="entry name" value="FecR_N"/>
</dbReference>
<dbReference type="PANTHER" id="PTHR30273">
    <property type="entry name" value="PERIPLASMIC SIGNAL SENSOR AND SIGMA FACTOR ACTIVATOR FECR-RELATED"/>
    <property type="match status" value="1"/>
</dbReference>
<dbReference type="InterPro" id="IPR012373">
    <property type="entry name" value="Ferrdict_sens_TM"/>
</dbReference>
<evidence type="ECO:0000259" key="1">
    <source>
        <dbReference type="Pfam" id="PF04773"/>
    </source>
</evidence>
<feature type="domain" description="FecR protein" evidence="1">
    <location>
        <begin position="103"/>
        <end position="195"/>
    </location>
</feature>
<protein>
    <submittedName>
        <fullName evidence="3">FecR family protein</fullName>
    </submittedName>
</protein>
<dbReference type="InterPro" id="IPR006860">
    <property type="entry name" value="FecR"/>
</dbReference>
<dbReference type="Pfam" id="PF16220">
    <property type="entry name" value="DUF4880"/>
    <property type="match status" value="1"/>
</dbReference>
<gene>
    <name evidence="3" type="ORF">KUO17_12665</name>
</gene>
<dbReference type="GO" id="GO:0016989">
    <property type="term" value="F:sigma factor antagonist activity"/>
    <property type="evidence" value="ECO:0007669"/>
    <property type="project" value="TreeGrafter"/>
</dbReference>
<feature type="domain" description="FecR N-terminal" evidence="2">
    <location>
        <begin position="18"/>
        <end position="58"/>
    </location>
</feature>
<dbReference type="EMBL" id="JAHTBI010000043">
    <property type="protein sequence ID" value="MBV6287868.1"/>
    <property type="molecule type" value="Genomic_DNA"/>
</dbReference>
<name>A0A9Q3AEC5_9PSED</name>
<dbReference type="PIRSF" id="PIRSF018266">
    <property type="entry name" value="FecR"/>
    <property type="match status" value="1"/>
</dbReference>
<evidence type="ECO:0000313" key="3">
    <source>
        <dbReference type="EMBL" id="MBV6287868.1"/>
    </source>
</evidence>
<reference evidence="3" key="2">
    <citation type="journal article" date="2023" name="Plant Pathol.">
        <title>Dismantling and reorganizing Pseudomonas marginalis sensu#lato.</title>
        <authorList>
            <person name="Sawada H."/>
            <person name="Fujikawa T."/>
            <person name="Satou M."/>
        </authorList>
    </citation>
    <scope>NUCLEOTIDE SEQUENCE</scope>
    <source>
        <strain evidence="3">MAFF 301350</strain>
    </source>
</reference>
<accession>A0A9Q3AEC5</accession>
<comment type="caution">
    <text evidence="3">The sequence shown here is derived from an EMBL/GenBank/DDBJ whole genome shotgun (WGS) entry which is preliminary data.</text>
</comment>
<dbReference type="Pfam" id="PF04773">
    <property type="entry name" value="FecR"/>
    <property type="match status" value="1"/>
</dbReference>
<organism evidence="3 4">
    <name type="scientific">Pseudomonas aegrilactucae</name>
    <dbReference type="NCBI Taxonomy" id="2854028"/>
    <lineage>
        <taxon>Bacteria</taxon>
        <taxon>Pseudomonadati</taxon>
        <taxon>Pseudomonadota</taxon>
        <taxon>Gammaproteobacteria</taxon>
        <taxon>Pseudomonadales</taxon>
        <taxon>Pseudomonadaceae</taxon>
        <taxon>Pseudomonas</taxon>
    </lineage>
</organism>
<dbReference type="RefSeq" id="WP_217975899.1">
    <property type="nucleotide sequence ID" value="NZ_JAHTBI010000043.1"/>
</dbReference>
<dbReference type="AlphaFoldDB" id="A0A9Q3AEC5"/>
<sequence>MHDHPSPITDPSNVDHIAHGWVVRLTCGTASPEDVAAARAWCDEHPAHQQAFVEARRLWQLTGLLKAPAQRRTYKRHWQFASAAVLVLGLSMLLVRQNAWDADYHTARGEQRRIELADGSHILLDSNSAVDVQFTAAGRTIVLRKGEALFDVMHDPQRPFRVEAADLSATALGTVYAVSRTGKDTQVTVARGRVKVEDPSGDAVLQAGTRIEQSAHGLGTKASVNVAQALAWQHGRLVFDMTPLADVLEQLQRYRPGFIHAADEHVGNLKVSGTVQLDRLDEGVESLAQAFSLDVVRYTNYWVVLKARR</sequence>
<evidence type="ECO:0000313" key="4">
    <source>
        <dbReference type="Proteomes" id="UP001106592"/>
    </source>
</evidence>